<dbReference type="GO" id="GO:0016787">
    <property type="term" value="F:hydrolase activity"/>
    <property type="evidence" value="ECO:0007669"/>
    <property type="project" value="InterPro"/>
</dbReference>
<sequence length="396" mass="43658">MEAEPIDNTGVTQLEKPVFAQPHPTPAPAKFEIKHPSDNPAYKKIDELNREHKIAPLPFPAPRGLPEPKLTLAAVLDTDAGTLNKKIETHGQLVFHAAGDTGSTRGPESQNLVSDKMVNDFTDEEKEQPLFLFHLGDVIYSFGEAQYYYDQFYEPYRDYPAPILALAGNHDGMVAPGTSATSLAAFLENFCAETFEVTSEAGGLARTAQIQPGVFFTFEAPLIRILALYSNTLEDPGVIASPTIGTSQLTYLETALNRVKSDKFDGALILAHHHPAYTAGGKHGWSQEMLSQIDEICSKTGVVMQDLREWLVRVSRKDRARRLSWQFQILSESWNEAFSAASRRGKFDCACCAFRRRRGKVANDILGNVVLAGPRPGSPCLMPQRRSVLAPITTSI</sequence>
<dbReference type="CDD" id="cd00838">
    <property type="entry name" value="MPP_superfamily"/>
    <property type="match status" value="1"/>
</dbReference>
<evidence type="ECO:0000259" key="2">
    <source>
        <dbReference type="Pfam" id="PF00149"/>
    </source>
</evidence>
<dbReference type="Proteomes" id="UP000051936">
    <property type="component" value="Unassembled WGS sequence"/>
</dbReference>
<keyword evidence="4" id="KW-1185">Reference proteome</keyword>
<feature type="region of interest" description="Disordered" evidence="1">
    <location>
        <begin position="1"/>
        <end position="28"/>
    </location>
</feature>
<dbReference type="Pfam" id="PF00149">
    <property type="entry name" value="Metallophos"/>
    <property type="match status" value="1"/>
</dbReference>
<dbReference type="Gene3D" id="3.60.21.10">
    <property type="match status" value="1"/>
</dbReference>
<protein>
    <recommendedName>
        <fullName evidence="2">Calcineurin-like phosphoesterase domain-containing protein</fullName>
    </recommendedName>
</protein>
<feature type="domain" description="Calcineurin-like phosphoesterase" evidence="2">
    <location>
        <begin position="117"/>
        <end position="289"/>
    </location>
</feature>
<dbReference type="InterPro" id="IPR004843">
    <property type="entry name" value="Calcineurin-like_PHP"/>
</dbReference>
<reference evidence="3 4" key="1">
    <citation type="submission" date="2015-09" db="EMBL/GenBank/DDBJ databases">
        <title>Draft Genome Sequence of Bradyrhizobium manausense Strain BR 3351T, a Novel Symbiotic Nitrogen-Fixing Alphaproteobacterium Isolated from Brazilian Amazon Rain Forest.</title>
        <authorList>
            <person name="De Araujo J.L."/>
            <person name="Zilli J.E."/>
        </authorList>
    </citation>
    <scope>NUCLEOTIDE SEQUENCE [LARGE SCALE GENOMIC DNA]</scope>
    <source>
        <strain evidence="3 4">BR3351</strain>
    </source>
</reference>
<dbReference type="InterPro" id="IPR029052">
    <property type="entry name" value="Metallo-depent_PP-like"/>
</dbReference>
<accession>A0A0R3E293</accession>
<comment type="caution">
    <text evidence="3">The sequence shown here is derived from an EMBL/GenBank/DDBJ whole genome shotgun (WGS) entry which is preliminary data.</text>
</comment>
<evidence type="ECO:0000313" key="4">
    <source>
        <dbReference type="Proteomes" id="UP000051936"/>
    </source>
</evidence>
<evidence type="ECO:0000313" key="3">
    <source>
        <dbReference type="EMBL" id="KRQ16339.1"/>
    </source>
</evidence>
<dbReference type="PANTHER" id="PTHR43143:SF1">
    <property type="entry name" value="SERINE_THREONINE-PROTEIN PHOSPHATASE CPPED1"/>
    <property type="match status" value="1"/>
</dbReference>
<dbReference type="SUPFAM" id="SSF56300">
    <property type="entry name" value="Metallo-dependent phosphatases"/>
    <property type="match status" value="1"/>
</dbReference>
<proteinExistence type="predicted"/>
<gene>
    <name evidence="3" type="ORF">AOQ71_05050</name>
</gene>
<dbReference type="InterPro" id="IPR051918">
    <property type="entry name" value="STPP_CPPED1"/>
</dbReference>
<dbReference type="AlphaFoldDB" id="A0A0R3E293"/>
<dbReference type="EMBL" id="LJYG01000026">
    <property type="protein sequence ID" value="KRQ16339.1"/>
    <property type="molecule type" value="Genomic_DNA"/>
</dbReference>
<organism evidence="3 4">
    <name type="scientific">Bradyrhizobium manausense</name>
    <dbReference type="NCBI Taxonomy" id="989370"/>
    <lineage>
        <taxon>Bacteria</taxon>
        <taxon>Pseudomonadati</taxon>
        <taxon>Pseudomonadota</taxon>
        <taxon>Alphaproteobacteria</taxon>
        <taxon>Hyphomicrobiales</taxon>
        <taxon>Nitrobacteraceae</taxon>
        <taxon>Bradyrhizobium</taxon>
    </lineage>
</organism>
<dbReference type="PANTHER" id="PTHR43143">
    <property type="entry name" value="METALLOPHOSPHOESTERASE, CALCINEURIN SUPERFAMILY"/>
    <property type="match status" value="1"/>
</dbReference>
<name>A0A0R3E293_9BRAD</name>
<evidence type="ECO:0000256" key="1">
    <source>
        <dbReference type="SAM" id="MobiDB-lite"/>
    </source>
</evidence>
<dbReference type="STRING" id="989370.AOQ71_05050"/>